<accession>A0A653E7X8</accession>
<dbReference type="PANTHER" id="PTHR36922">
    <property type="entry name" value="BLL2446 PROTEIN"/>
    <property type="match status" value="1"/>
</dbReference>
<sequence length="168" mass="18546">MSLSMYDASVPVFVRLLTNLNALLDKSLAHAEAKGIAPEVLVNARLAPDMFPLARQIQIATDAAKGCVARLAQIEVPSYADTESNFAELKARIDKTIAFVQQATPEQMQGSETRTITIKVPDRELQFPGQAFLLFFAMPNFYFHVTTAYNILRHNGVPLGKMDYLGSV</sequence>
<dbReference type="RefSeq" id="WP_150549207.1">
    <property type="nucleotide sequence ID" value="NZ_LR215729.2"/>
</dbReference>
<dbReference type="Gene3D" id="1.20.120.450">
    <property type="entry name" value="dinb family like domain"/>
    <property type="match status" value="1"/>
</dbReference>
<gene>
    <name evidence="1" type="ORF">PMYSY11_3873</name>
</gene>
<evidence type="ECO:0008006" key="2">
    <source>
        <dbReference type="Google" id="ProtNLM"/>
    </source>
</evidence>
<dbReference type="AlphaFoldDB" id="A0A653E7X8"/>
<dbReference type="PANTHER" id="PTHR36922:SF1">
    <property type="entry name" value="DUF1993 DOMAIN-CONTAINING PROTEIN"/>
    <property type="match status" value="1"/>
</dbReference>
<dbReference type="InterPro" id="IPR018531">
    <property type="entry name" value="DUF1993"/>
</dbReference>
<proteinExistence type="predicted"/>
<organism evidence="1">
    <name type="scientific">Pseudomonas marincola</name>
    <dbReference type="NCBI Taxonomy" id="437900"/>
    <lineage>
        <taxon>Bacteria</taxon>
        <taxon>Pseudomonadati</taxon>
        <taxon>Pseudomonadota</taxon>
        <taxon>Gammaproteobacteria</taxon>
        <taxon>Pseudomonadales</taxon>
        <taxon>Pseudomonadaceae</taxon>
        <taxon>Pseudomonas</taxon>
    </lineage>
</organism>
<dbReference type="EMBL" id="LR215729">
    <property type="protein sequence ID" value="VEV98917.1"/>
    <property type="molecule type" value="Genomic_DNA"/>
</dbReference>
<protein>
    <recommendedName>
        <fullName evidence="2">DUF1993 domain-containing protein</fullName>
    </recommendedName>
</protein>
<dbReference type="Pfam" id="PF09351">
    <property type="entry name" value="DUF1993"/>
    <property type="match status" value="1"/>
</dbReference>
<name>A0A653E7X8_9PSED</name>
<evidence type="ECO:0000313" key="1">
    <source>
        <dbReference type="EMBL" id="VEV98917.1"/>
    </source>
</evidence>
<dbReference type="InterPro" id="IPR034660">
    <property type="entry name" value="DinB/YfiT-like"/>
</dbReference>
<reference evidence="1" key="1">
    <citation type="submission" date="2019-02" db="EMBL/GenBank/DDBJ databases">
        <authorList>
            <consortium name="Genoscope - CEA"/>
            <person name="William W."/>
        </authorList>
    </citation>
    <scope>NUCLEOTIDE SEQUENCE [LARGE SCALE GENOMIC DNA]</scope>
    <source>
        <strain evidence="1">YSy11</strain>
    </source>
</reference>
<dbReference type="SUPFAM" id="SSF109854">
    <property type="entry name" value="DinB/YfiT-like putative metalloenzymes"/>
    <property type="match status" value="1"/>
</dbReference>